<dbReference type="RefSeq" id="WP_336808093.1">
    <property type="nucleotide sequence ID" value="NZ_JBBBNY010000008.1"/>
</dbReference>
<name>A0ABU8JDW6_9GAMM</name>
<evidence type="ECO:0000256" key="1">
    <source>
        <dbReference type="SAM" id="Coils"/>
    </source>
</evidence>
<sequence length="152" mass="16845">MTTRTGAAHTLALMARVARVREIQAKQALAEAIERKNAQQERTREAHLRADRSDVALQAALEGAVVDLARLPLLQELSAHVQAMLADENAQLTECEQRVGSQASVSGKRARLRERLEEKAAIVSDDIRQADEARQLEFATEVWLVRRATEGP</sequence>
<protein>
    <recommendedName>
        <fullName evidence="4">Flagellar FliJ protein</fullName>
    </recommendedName>
</protein>
<reference evidence="2 3" key="1">
    <citation type="journal article" date="2014" name="Int. J. Syst. Evol. Microbiol.">
        <title>Fulvimonas yonginensis sp. nov., isolated from greenhouse soil, and emended description of the genus Fulvimonas.</title>
        <authorList>
            <person name="Ahn J.H."/>
            <person name="Kim S.J."/>
            <person name="Weon H.Y."/>
            <person name="Hong S.B."/>
            <person name="Seok S.J."/>
            <person name="Kwon S.W."/>
        </authorList>
    </citation>
    <scope>NUCLEOTIDE SEQUENCE [LARGE SCALE GENOMIC DNA]</scope>
    <source>
        <strain evidence="2 3">KACC 16952</strain>
    </source>
</reference>
<feature type="coiled-coil region" evidence="1">
    <location>
        <begin position="23"/>
        <end position="50"/>
    </location>
</feature>
<evidence type="ECO:0008006" key="4">
    <source>
        <dbReference type="Google" id="ProtNLM"/>
    </source>
</evidence>
<proteinExistence type="predicted"/>
<gene>
    <name evidence="2" type="ORF">WAT24_11900</name>
</gene>
<evidence type="ECO:0000313" key="2">
    <source>
        <dbReference type="EMBL" id="MEI7037463.1"/>
    </source>
</evidence>
<keyword evidence="1" id="KW-0175">Coiled coil</keyword>
<dbReference type="EMBL" id="JBBBNY010000008">
    <property type="protein sequence ID" value="MEI7037463.1"/>
    <property type="molecule type" value="Genomic_DNA"/>
</dbReference>
<evidence type="ECO:0000313" key="3">
    <source>
        <dbReference type="Proteomes" id="UP001381174"/>
    </source>
</evidence>
<dbReference type="Proteomes" id="UP001381174">
    <property type="component" value="Unassembled WGS sequence"/>
</dbReference>
<organism evidence="2 3">
    <name type="scientific">Fulvimonas yonginensis</name>
    <dbReference type="NCBI Taxonomy" id="1495200"/>
    <lineage>
        <taxon>Bacteria</taxon>
        <taxon>Pseudomonadati</taxon>
        <taxon>Pseudomonadota</taxon>
        <taxon>Gammaproteobacteria</taxon>
        <taxon>Lysobacterales</taxon>
        <taxon>Rhodanobacteraceae</taxon>
        <taxon>Fulvimonas</taxon>
    </lineage>
</organism>
<keyword evidence="3" id="KW-1185">Reference proteome</keyword>
<comment type="caution">
    <text evidence="2">The sequence shown here is derived from an EMBL/GenBank/DDBJ whole genome shotgun (WGS) entry which is preliminary data.</text>
</comment>
<accession>A0ABU8JDW6</accession>